<dbReference type="AlphaFoldDB" id="A0A0F7U9B5"/>
<dbReference type="GO" id="GO:0005730">
    <property type="term" value="C:nucleolus"/>
    <property type="evidence" value="ECO:0007669"/>
    <property type="project" value="TreeGrafter"/>
</dbReference>
<accession>A0A0F7U9B5</accession>
<dbReference type="InterPro" id="IPR013865">
    <property type="entry name" value="FAM32A"/>
</dbReference>
<keyword evidence="1" id="KW-0472">Membrane</keyword>
<evidence type="ECO:0000313" key="2">
    <source>
        <dbReference type="EMBL" id="CEL66423.1"/>
    </source>
</evidence>
<organism evidence="2">
    <name type="scientific">Neospora caninum (strain Liverpool)</name>
    <dbReference type="NCBI Taxonomy" id="572307"/>
    <lineage>
        <taxon>Eukaryota</taxon>
        <taxon>Sar</taxon>
        <taxon>Alveolata</taxon>
        <taxon>Apicomplexa</taxon>
        <taxon>Conoidasida</taxon>
        <taxon>Coccidia</taxon>
        <taxon>Eucoccidiorida</taxon>
        <taxon>Eimeriorina</taxon>
        <taxon>Sarcocystidae</taxon>
        <taxon>Neospora</taxon>
    </lineage>
</organism>
<keyword evidence="1" id="KW-0812">Transmembrane</keyword>
<evidence type="ECO:0000256" key="1">
    <source>
        <dbReference type="SAM" id="Phobius"/>
    </source>
</evidence>
<name>A0A0F7U9B5_NEOCL</name>
<sequence length="243" mass="27648">MEYEAYLFANIAGVVALLLIFFFHCVSEDRSAARRDHEDSIDTNPSPPFLAPPLSLPFCLRHFVSAFVYSFARGVSLVTPNVCAGLACGRRSSLRLAVALFSLRARFLLRFLALNSVSSGVSADPTLLSAAFFFFFFLVFRFFPRTPLHFQPLAGFGRLSLRFSARTASLRFDKFDEDLLLLEEEQNPNWTPAEKAFRLAQKKREKERVNERLKLTHRQRMEKLNAHLASLSEHFDQPRVGPG</sequence>
<dbReference type="EMBL" id="LN714481">
    <property type="protein sequence ID" value="CEL66423.1"/>
    <property type="molecule type" value="Genomic_DNA"/>
</dbReference>
<proteinExistence type="predicted"/>
<keyword evidence="1" id="KW-1133">Transmembrane helix</keyword>
<reference evidence="2" key="1">
    <citation type="journal article" date="2015" name="PLoS ONE">
        <title>Comprehensive Evaluation of Toxoplasma gondii VEG and Neospora caninum LIV Genomes with Tachyzoite Stage Transcriptome and Proteome Defines Novel Transcript Features.</title>
        <authorList>
            <person name="Ramaprasad A."/>
            <person name="Mourier T."/>
            <person name="Naeem R."/>
            <person name="Malas T.B."/>
            <person name="Moussa E."/>
            <person name="Panigrahi A."/>
            <person name="Vermont S.J."/>
            <person name="Otto T.D."/>
            <person name="Wastling J."/>
            <person name="Pain A."/>
        </authorList>
    </citation>
    <scope>NUCLEOTIDE SEQUENCE</scope>
    <source>
        <strain evidence="2">Liverpool</strain>
    </source>
</reference>
<dbReference type="PANTHER" id="PTHR13282:SF6">
    <property type="entry name" value="PROTEIN FAM32A"/>
    <property type="match status" value="1"/>
</dbReference>
<gene>
    <name evidence="2" type="ORF">BN1204_022375</name>
</gene>
<dbReference type="PANTHER" id="PTHR13282">
    <property type="entry name" value="PROTEIN FAM32A"/>
    <property type="match status" value="1"/>
</dbReference>
<protein>
    <submittedName>
        <fullName evidence="2">Ribophorin I, related</fullName>
    </submittedName>
</protein>
<feature type="transmembrane region" description="Helical" evidence="1">
    <location>
        <begin position="6"/>
        <end position="26"/>
    </location>
</feature>